<reference evidence="1 2" key="1">
    <citation type="submission" date="2012-04" db="EMBL/GenBank/DDBJ databases">
        <authorList>
            <person name="Harkins D.M."/>
            <person name="Madupu R."/>
            <person name="Durkin A.S."/>
            <person name="Torralba M."/>
            <person name="Methe B."/>
            <person name="Sutton G.G."/>
            <person name="Nelson K.E."/>
        </authorList>
    </citation>
    <scope>NUCLEOTIDE SEQUENCE [LARGE SCALE GENOMIC DNA]</scope>
    <source>
        <strain evidence="1 2">VK64</strain>
    </source>
</reference>
<dbReference type="PROSITE" id="PS51257">
    <property type="entry name" value="PROKAR_LIPOPROTEIN"/>
    <property type="match status" value="1"/>
</dbReference>
<dbReference type="EMBL" id="AJMT01000177">
    <property type="protein sequence ID" value="EIG25298.1"/>
    <property type="molecule type" value="Genomic_DNA"/>
</dbReference>
<sequence>MKTCSFGLYQPDSVILQNPAVFISSCILGVPVNESEINTAFPCLRFCLALLIVDDFTYNTFPHFSSSHSI</sequence>
<evidence type="ECO:0000313" key="2">
    <source>
        <dbReference type="Proteomes" id="UP000004473"/>
    </source>
</evidence>
<dbReference type="AlphaFoldDB" id="I2NHI7"/>
<comment type="caution">
    <text evidence="1">The sequence shown here is derived from an EMBL/GenBank/DDBJ whole genome shotgun (WGS) entry which is preliminary data.</text>
</comment>
<evidence type="ECO:0008006" key="3">
    <source>
        <dbReference type="Google" id="ProtNLM"/>
    </source>
</evidence>
<protein>
    <recommendedName>
        <fullName evidence="3">Lipoprotein</fullName>
    </recommendedName>
</protein>
<dbReference type="Proteomes" id="UP000004473">
    <property type="component" value="Unassembled WGS sequence"/>
</dbReference>
<name>I2NHI7_NEISI</name>
<evidence type="ECO:0000313" key="1">
    <source>
        <dbReference type="EMBL" id="EIG25298.1"/>
    </source>
</evidence>
<accession>I2NHI7</accession>
<proteinExistence type="predicted"/>
<gene>
    <name evidence="1" type="ORF">HMPREF1051_2666</name>
</gene>
<organism evidence="1 2">
    <name type="scientific">Neisseria sicca VK64</name>
    <dbReference type="NCBI Taxonomy" id="1095748"/>
    <lineage>
        <taxon>Bacteria</taxon>
        <taxon>Pseudomonadati</taxon>
        <taxon>Pseudomonadota</taxon>
        <taxon>Betaproteobacteria</taxon>
        <taxon>Neisseriales</taxon>
        <taxon>Neisseriaceae</taxon>
        <taxon>Neisseria</taxon>
    </lineage>
</organism>